<comment type="cofactor">
    <cofactor evidence="1">
        <name>L-ascorbate</name>
        <dbReference type="ChEBI" id="CHEBI:38290"/>
    </cofactor>
</comment>
<name>A0A6I3LQN6_9FLAO</name>
<dbReference type="PANTHER" id="PTHR12907:SF26">
    <property type="entry name" value="HIF PROLYL HYDROXYLASE, ISOFORM C"/>
    <property type="match status" value="1"/>
</dbReference>
<organism evidence="8 9">
    <name type="scientific">Myroides albus</name>
    <dbReference type="NCBI Taxonomy" id="2562892"/>
    <lineage>
        <taxon>Bacteria</taxon>
        <taxon>Pseudomonadati</taxon>
        <taxon>Bacteroidota</taxon>
        <taxon>Flavobacteriia</taxon>
        <taxon>Flavobacteriales</taxon>
        <taxon>Flavobacteriaceae</taxon>
        <taxon>Myroides</taxon>
    </lineage>
</organism>
<keyword evidence="2" id="KW-0479">Metal-binding</keyword>
<dbReference type="GO" id="GO:0031543">
    <property type="term" value="F:peptidyl-proline dioxygenase activity"/>
    <property type="evidence" value="ECO:0007669"/>
    <property type="project" value="TreeGrafter"/>
</dbReference>
<dbReference type="Gene3D" id="2.60.120.620">
    <property type="entry name" value="q2cbj1_9rhob like domain"/>
    <property type="match status" value="1"/>
</dbReference>
<evidence type="ECO:0000256" key="4">
    <source>
        <dbReference type="ARBA" id="ARBA00022964"/>
    </source>
</evidence>
<dbReference type="Proteomes" id="UP000438760">
    <property type="component" value="Unassembled WGS sequence"/>
</dbReference>
<dbReference type="RefSeq" id="WP_155092295.1">
    <property type="nucleotide sequence ID" value="NZ_WMJX01000016.1"/>
</dbReference>
<dbReference type="GO" id="GO:0071456">
    <property type="term" value="P:cellular response to hypoxia"/>
    <property type="evidence" value="ECO:0007669"/>
    <property type="project" value="TreeGrafter"/>
</dbReference>
<dbReference type="InterPro" id="IPR005123">
    <property type="entry name" value="Oxoglu/Fe-dep_dioxygenase_dom"/>
</dbReference>
<dbReference type="InterPro" id="IPR051559">
    <property type="entry name" value="HIF_prolyl_hydroxylases"/>
</dbReference>
<dbReference type="AlphaFoldDB" id="A0A6I3LQN6"/>
<reference evidence="8 9" key="1">
    <citation type="submission" date="2019-11" db="EMBL/GenBank/DDBJ databases">
        <title>Genome of Strain BIT-d1.</title>
        <authorList>
            <person name="Yang Y."/>
        </authorList>
    </citation>
    <scope>NUCLEOTIDE SEQUENCE [LARGE SCALE GENOMIC DNA]</scope>
    <source>
        <strain evidence="8 9">BIT-d1</strain>
    </source>
</reference>
<accession>A0A6I3LQN6</accession>
<evidence type="ECO:0000256" key="3">
    <source>
        <dbReference type="ARBA" id="ARBA00022896"/>
    </source>
</evidence>
<evidence type="ECO:0000256" key="2">
    <source>
        <dbReference type="ARBA" id="ARBA00022723"/>
    </source>
</evidence>
<feature type="domain" description="Fe2OG dioxygenase" evidence="7">
    <location>
        <begin position="102"/>
        <end position="207"/>
    </location>
</feature>
<dbReference type="GO" id="GO:0008198">
    <property type="term" value="F:ferrous iron binding"/>
    <property type="evidence" value="ECO:0007669"/>
    <property type="project" value="TreeGrafter"/>
</dbReference>
<dbReference type="PANTHER" id="PTHR12907">
    <property type="entry name" value="EGL NINE HOMOLOG-RELATED"/>
    <property type="match status" value="1"/>
</dbReference>
<evidence type="ECO:0000259" key="7">
    <source>
        <dbReference type="PROSITE" id="PS51471"/>
    </source>
</evidence>
<keyword evidence="3" id="KW-0847">Vitamin C</keyword>
<evidence type="ECO:0000313" key="9">
    <source>
        <dbReference type="Proteomes" id="UP000438760"/>
    </source>
</evidence>
<dbReference type="EMBL" id="WMJX01000016">
    <property type="protein sequence ID" value="MTG98265.1"/>
    <property type="molecule type" value="Genomic_DNA"/>
</dbReference>
<dbReference type="InterPro" id="IPR044862">
    <property type="entry name" value="Pro_4_hyd_alph_FE2OG_OXY"/>
</dbReference>
<protein>
    <submittedName>
        <fullName evidence="8">Oxidoreductase</fullName>
    </submittedName>
</protein>
<dbReference type="InterPro" id="IPR006620">
    <property type="entry name" value="Pro_4_hyd_alph"/>
</dbReference>
<dbReference type="OrthoDB" id="9783171at2"/>
<comment type="caution">
    <text evidence="8">The sequence shown here is derived from an EMBL/GenBank/DDBJ whole genome shotgun (WGS) entry which is preliminary data.</text>
</comment>
<evidence type="ECO:0000256" key="6">
    <source>
        <dbReference type="ARBA" id="ARBA00023004"/>
    </source>
</evidence>
<proteinExistence type="predicted"/>
<evidence type="ECO:0000256" key="1">
    <source>
        <dbReference type="ARBA" id="ARBA00001961"/>
    </source>
</evidence>
<keyword evidence="9" id="KW-1185">Reference proteome</keyword>
<evidence type="ECO:0000313" key="8">
    <source>
        <dbReference type="EMBL" id="MTG98265.1"/>
    </source>
</evidence>
<dbReference type="Pfam" id="PF13640">
    <property type="entry name" value="2OG-FeII_Oxy_3"/>
    <property type="match status" value="1"/>
</dbReference>
<dbReference type="GO" id="GO:0031418">
    <property type="term" value="F:L-ascorbic acid binding"/>
    <property type="evidence" value="ECO:0007669"/>
    <property type="project" value="UniProtKB-KW"/>
</dbReference>
<dbReference type="SMART" id="SM00702">
    <property type="entry name" value="P4Hc"/>
    <property type="match status" value="1"/>
</dbReference>
<keyword evidence="5" id="KW-0560">Oxidoreductase</keyword>
<keyword evidence="4" id="KW-0223">Dioxygenase</keyword>
<dbReference type="PROSITE" id="PS51471">
    <property type="entry name" value="FE2OG_OXY"/>
    <property type="match status" value="1"/>
</dbReference>
<keyword evidence="6" id="KW-0408">Iron</keyword>
<sequence length="208" mass="24562">MSDFEVNLFYELIIDDLMNRKYSVVDAFFTAQEIELFRANLKLKRELSSFKKAAIGNNENEQIVEEIRGDSILWLDETEPDEVEKMYFDKVNDFILYVNRTCYLGLQGGEFHYACYPPGTFYKRHLDIFHSDTRRTLSMVLYLNDEHWNPSWGGELAIYLQDEDANEKQEIIHALPGRLVIFDSKALEHEVKMVNHTRYSITGWLKTR</sequence>
<gene>
    <name evidence="8" type="ORF">GJV76_08995</name>
</gene>
<evidence type="ECO:0000256" key="5">
    <source>
        <dbReference type="ARBA" id="ARBA00023002"/>
    </source>
</evidence>